<accession>A0A7X2J259</accession>
<feature type="region of interest" description="Disordered" evidence="1">
    <location>
        <begin position="1"/>
        <end position="29"/>
    </location>
</feature>
<evidence type="ECO:0000256" key="1">
    <source>
        <dbReference type="SAM" id="MobiDB-lite"/>
    </source>
</evidence>
<sequence length="29" mass="3145">MLQLVDQDLHEGTGHTGGREMWGGGSGYR</sequence>
<gene>
    <name evidence="2" type="ORF">GJU40_17985</name>
</gene>
<evidence type="ECO:0000313" key="2">
    <source>
        <dbReference type="EMBL" id="MRX74020.1"/>
    </source>
</evidence>
<name>A0A7X2J259_9BACI</name>
<dbReference type="AlphaFoldDB" id="A0A7X2J259"/>
<dbReference type="InterPro" id="IPR032869">
    <property type="entry name" value="WHH_dom_containing"/>
</dbReference>
<proteinExistence type="predicted"/>
<protein>
    <submittedName>
        <fullName evidence="2">Uncharacterized protein</fullName>
    </submittedName>
</protein>
<reference evidence="2 3" key="1">
    <citation type="submission" date="2019-11" db="EMBL/GenBank/DDBJ databases">
        <title>Bacillus lacus genome.</title>
        <authorList>
            <person name="Allen C.J."/>
            <person name="Newman J.D."/>
        </authorList>
    </citation>
    <scope>NUCLEOTIDE SEQUENCE [LARGE SCALE GENOMIC DNA]</scope>
    <source>
        <strain evidence="2 3">KCTC 33946</strain>
    </source>
</reference>
<keyword evidence="3" id="KW-1185">Reference proteome</keyword>
<comment type="caution">
    <text evidence="2">The sequence shown here is derived from an EMBL/GenBank/DDBJ whole genome shotgun (WGS) entry which is preliminary data.</text>
</comment>
<organism evidence="2 3">
    <name type="scientific">Metabacillus lacus</name>
    <dbReference type="NCBI Taxonomy" id="1983721"/>
    <lineage>
        <taxon>Bacteria</taxon>
        <taxon>Bacillati</taxon>
        <taxon>Bacillota</taxon>
        <taxon>Bacilli</taxon>
        <taxon>Bacillales</taxon>
        <taxon>Bacillaceae</taxon>
        <taxon>Metabacillus</taxon>
    </lineage>
</organism>
<dbReference type="Proteomes" id="UP000448867">
    <property type="component" value="Unassembled WGS sequence"/>
</dbReference>
<evidence type="ECO:0000313" key="3">
    <source>
        <dbReference type="Proteomes" id="UP000448867"/>
    </source>
</evidence>
<feature type="compositionally biased region" description="Gly residues" evidence="1">
    <location>
        <begin position="14"/>
        <end position="29"/>
    </location>
</feature>
<dbReference type="EMBL" id="WKKI01000056">
    <property type="protein sequence ID" value="MRX74020.1"/>
    <property type="molecule type" value="Genomic_DNA"/>
</dbReference>
<dbReference type="Pfam" id="PF14414">
    <property type="entry name" value="WHH"/>
    <property type="match status" value="1"/>
</dbReference>